<dbReference type="PANTHER" id="PTHR42824:SF1">
    <property type="entry name" value="GLUTAMINE AMIDOTRANSFERASE YAFJ-RELATED"/>
    <property type="match status" value="1"/>
</dbReference>
<dbReference type="GeneID" id="4906670"/>
<organism evidence="3 4">
    <name type="scientific">Staphylothermus marinus (strain ATCC 43588 / DSM 3639 / JCM 9404 / F1)</name>
    <dbReference type="NCBI Taxonomy" id="399550"/>
    <lineage>
        <taxon>Archaea</taxon>
        <taxon>Thermoproteota</taxon>
        <taxon>Thermoprotei</taxon>
        <taxon>Desulfurococcales</taxon>
        <taxon>Desulfurococcaceae</taxon>
        <taxon>Staphylothermus</taxon>
    </lineage>
</organism>
<dbReference type="InterPro" id="IPR029055">
    <property type="entry name" value="Ntn_hydrolases_N"/>
</dbReference>
<evidence type="ECO:0000313" key="3">
    <source>
        <dbReference type="EMBL" id="ABN69781.1"/>
    </source>
</evidence>
<reference evidence="3 4" key="2">
    <citation type="journal article" date="2009" name="Stand. Genomic Sci.">
        <title>Complete genome sequence of Staphylothermus marinus Stetter and Fiala 1986 type strain F1.</title>
        <authorList>
            <person name="Anderson I.J."/>
            <person name="Sun H."/>
            <person name="Lapidus A."/>
            <person name="Copeland A."/>
            <person name="Glavina Del Rio T."/>
            <person name="Tice H."/>
            <person name="Dalin E."/>
            <person name="Lucas S."/>
            <person name="Barry K."/>
            <person name="Land M."/>
            <person name="Richardson P."/>
            <person name="Huber H."/>
            <person name="Kyrpides N.C."/>
        </authorList>
    </citation>
    <scope>NUCLEOTIDE SEQUENCE [LARGE SCALE GENOMIC DNA]</scope>
    <source>
        <strain evidence="4">ATCC 43588 / DSM 3639 / JCM 9404 / F1</strain>
    </source>
</reference>
<dbReference type="Gene3D" id="3.60.20.10">
    <property type="entry name" value="Glutamine Phosphoribosylpyrophosphate, subunit 1, domain 1"/>
    <property type="match status" value="1"/>
</dbReference>
<evidence type="ECO:0000313" key="4">
    <source>
        <dbReference type="Proteomes" id="UP000000254"/>
    </source>
</evidence>
<name>A3DMC1_STAMF</name>
<dbReference type="SUPFAM" id="SSF56235">
    <property type="entry name" value="N-terminal nucleophile aminohydrolases (Ntn hydrolases)"/>
    <property type="match status" value="1"/>
</dbReference>
<dbReference type="RefSeq" id="WP_011838972.1">
    <property type="nucleotide sequence ID" value="NC_009033.1"/>
</dbReference>
<accession>A3DMC1</accession>
<reference evidence="4" key="1">
    <citation type="journal article" date="2009" name="BMC Genomics">
        <title>The complete genome sequence of Staphylothermus marinus reveals differences in sulfur metabolism among heterotrophic Crenarchaeota.</title>
        <authorList>
            <person name="Anderson I.J."/>
            <person name="Dharmarajan L."/>
            <person name="Rodriguez J."/>
            <person name="Hooper S."/>
            <person name="Porat I."/>
            <person name="Ulrich L.E."/>
            <person name="Elkins J.G."/>
            <person name="Mavromatis K."/>
            <person name="Sun H."/>
            <person name="Land M."/>
            <person name="Lapidus A."/>
            <person name="Lucas S."/>
            <person name="Barry K."/>
            <person name="Huber H."/>
            <person name="Zhulin I.B."/>
            <person name="Whitman W.B."/>
            <person name="Mukhopadhyay B."/>
            <person name="Woese C."/>
            <person name="Bristow J."/>
            <person name="Kyrpides N."/>
        </authorList>
    </citation>
    <scope>NUCLEOTIDE SEQUENCE [LARGE SCALE GENOMIC DNA]</scope>
    <source>
        <strain evidence="4">ATCC 43588 / DSM 3639 / JCM 9404 / F1</strain>
    </source>
</reference>
<dbReference type="CDD" id="cd01908">
    <property type="entry name" value="YafJ"/>
    <property type="match status" value="1"/>
</dbReference>
<dbReference type="Pfam" id="PF13230">
    <property type="entry name" value="GATase_4"/>
    <property type="match status" value="1"/>
</dbReference>
<dbReference type="HOGENOM" id="CLU_042555_2_0_2"/>
<keyword evidence="1 3" id="KW-0315">Glutamine amidotransferase</keyword>
<feature type="domain" description="Glutamine amidotransferase type-2" evidence="2">
    <location>
        <begin position="2"/>
        <end position="268"/>
    </location>
</feature>
<dbReference type="PANTHER" id="PTHR42824">
    <property type="entry name" value="GLUTAMINE AMIDOTRANSFERASE"/>
    <property type="match status" value="1"/>
</dbReference>
<dbReference type="EMBL" id="CP000575">
    <property type="protein sequence ID" value="ABN69781.1"/>
    <property type="molecule type" value="Genomic_DNA"/>
</dbReference>
<evidence type="ECO:0000259" key="2">
    <source>
        <dbReference type="PROSITE" id="PS51278"/>
    </source>
</evidence>
<keyword evidence="4" id="KW-1185">Reference proteome</keyword>
<dbReference type="eggNOG" id="arCOG03639">
    <property type="taxonomic scope" value="Archaea"/>
</dbReference>
<gene>
    <name evidence="3" type="ordered locus">Smar_0676</name>
</gene>
<dbReference type="PROSITE" id="PS51278">
    <property type="entry name" value="GATASE_TYPE_2"/>
    <property type="match status" value="1"/>
</dbReference>
<dbReference type="InterPro" id="IPR026869">
    <property type="entry name" value="EgtC-like"/>
</dbReference>
<dbReference type="OrthoDB" id="350529at2157"/>
<dbReference type="KEGG" id="smr:Smar_0676"/>
<sequence length="268" mass="31441">MCRLFGLYANKPVDVRFSFYETPVKSFVEQSVWNPEGWGIAWFNGEEWRIYKEPRALYSSGEAERLIEKVVRGKIIVSHVRLASAGRVRRENTHPWLYRGWVFAHNGTIHGRRRLLRLLHREYQDLEGDTDSEALFHLIIQETENMGDPIKGIRSTIKKIIDKGISFSSLNFIASDGRKLYALRYATTSLDYYTLYYLERPREKLELRKLSRETRQLILMKLLHGEKAVIVASEKISEEPYWKLIPNKHLLVIDRDLNTETIPTYPKG</sequence>
<dbReference type="AlphaFoldDB" id="A3DMC1"/>
<dbReference type="Proteomes" id="UP000000254">
    <property type="component" value="Chromosome"/>
</dbReference>
<evidence type="ECO:0000256" key="1">
    <source>
        <dbReference type="ARBA" id="ARBA00022962"/>
    </source>
</evidence>
<proteinExistence type="predicted"/>
<dbReference type="InterPro" id="IPR017932">
    <property type="entry name" value="GATase_2_dom"/>
</dbReference>
<protein>
    <submittedName>
        <fullName evidence="3">Glutamine amidotransferase, class-II</fullName>
    </submittedName>
</protein>